<reference evidence="3" key="1">
    <citation type="submission" date="2021-04" db="EMBL/GenBank/DDBJ databases">
        <authorList>
            <consortium name="Molecular Ecology Group"/>
        </authorList>
    </citation>
    <scope>NUCLEOTIDE SEQUENCE</scope>
</reference>
<dbReference type="PANTHER" id="PTHR14776">
    <property type="entry name" value="CADHERIN-LIKE AND PC-ESTERASE DOMAIN-CONTAINING PROTEIN 1"/>
    <property type="match status" value="1"/>
</dbReference>
<dbReference type="InterPro" id="IPR057106">
    <property type="entry name" value="NXPE4_C"/>
</dbReference>
<dbReference type="OrthoDB" id="2016263at2759"/>
<organism evidence="3 4">
    <name type="scientific">Candidula unifasciata</name>
    <dbReference type="NCBI Taxonomy" id="100452"/>
    <lineage>
        <taxon>Eukaryota</taxon>
        <taxon>Metazoa</taxon>
        <taxon>Spiralia</taxon>
        <taxon>Lophotrochozoa</taxon>
        <taxon>Mollusca</taxon>
        <taxon>Gastropoda</taxon>
        <taxon>Heterobranchia</taxon>
        <taxon>Euthyneura</taxon>
        <taxon>Panpulmonata</taxon>
        <taxon>Eupulmonata</taxon>
        <taxon>Stylommatophora</taxon>
        <taxon>Helicina</taxon>
        <taxon>Helicoidea</taxon>
        <taxon>Geomitridae</taxon>
        <taxon>Candidula</taxon>
    </lineage>
</organism>
<keyword evidence="4" id="KW-1185">Reference proteome</keyword>
<comment type="caution">
    <text evidence="3">The sequence shown here is derived from an EMBL/GenBank/DDBJ whole genome shotgun (WGS) entry which is preliminary data.</text>
</comment>
<feature type="domain" description="NXPE C-terminal" evidence="2">
    <location>
        <begin position="212"/>
        <end position="263"/>
    </location>
</feature>
<protein>
    <recommendedName>
        <fullName evidence="5">Cadherin-like and PC-esterase domain-containing protein 1</fullName>
    </recommendedName>
</protein>
<evidence type="ECO:0000313" key="4">
    <source>
        <dbReference type="Proteomes" id="UP000678393"/>
    </source>
</evidence>
<proteinExistence type="predicted"/>
<evidence type="ECO:0000259" key="1">
    <source>
        <dbReference type="Pfam" id="PF12733"/>
    </source>
</evidence>
<name>A0A8S3Z991_9EUPU</name>
<dbReference type="Pfam" id="PF24536">
    <property type="entry name" value="NXPE4_C"/>
    <property type="match status" value="1"/>
</dbReference>
<dbReference type="AlphaFoldDB" id="A0A8S3Z991"/>
<dbReference type="Pfam" id="PF12733">
    <property type="entry name" value="Cadherin-like"/>
    <property type="match status" value="1"/>
</dbReference>
<sequence length="469" mass="53067">MIFCDVFYECPSCGERTRVNKHNSSWPYLDAIHTDPYIQLHPEFSPLTTDYRAEVSYLTTLVHLTGINKHCRAEVRLGDQLISDNNWANFSLGLGDNTAHISVVNIEQPEATILNVYRITFHRKPAGQISGFDELKGDYQVCSLKQDCSLIFSPALRCGLQPAADVMKWTEFLRQRSTLPQCSDDDSVSGEWMVPCVSCQNESSCYWKKAVWQSLGCQEGFLATSKLKDCLAGKRVLFIGDSTNRGILHYILQRVNGSLMEGDKTHSIHVYPDFDDGSTVFGFAYYPQFWHRPGVRPGLDMALNQLLNRTSGWSDRESVLVLGGVHWLAKHHFNILLETLHRDHVNKWTVIIKGLGAGFHQPLHGVHQLSAMEQQQLYSHNQALLATARRLGFSVVDTFSMTMSRFRDFLPGRCACHFHQVSPVQTPAVEQLWTAGAEEKPRARFHIQGDINAVYSEMVVNRMCMRTAG</sequence>
<dbReference type="InterPro" id="IPR025883">
    <property type="entry name" value="Cadherin-like_domain"/>
</dbReference>
<evidence type="ECO:0008006" key="5">
    <source>
        <dbReference type="Google" id="ProtNLM"/>
    </source>
</evidence>
<accession>A0A8S3Z991</accession>
<dbReference type="Proteomes" id="UP000678393">
    <property type="component" value="Unassembled WGS sequence"/>
</dbReference>
<evidence type="ECO:0000259" key="2">
    <source>
        <dbReference type="Pfam" id="PF24536"/>
    </source>
</evidence>
<gene>
    <name evidence="3" type="ORF">CUNI_LOCUS11682</name>
</gene>
<dbReference type="EMBL" id="CAJHNH020002258">
    <property type="protein sequence ID" value="CAG5126124.1"/>
    <property type="molecule type" value="Genomic_DNA"/>
</dbReference>
<evidence type="ECO:0000313" key="3">
    <source>
        <dbReference type="EMBL" id="CAG5126124.1"/>
    </source>
</evidence>
<dbReference type="PANTHER" id="PTHR14776:SF1">
    <property type="entry name" value="CADHERIN-LIKE AND PC-ESTERASE DOMAIN-CONTAINING PROTEIN 1"/>
    <property type="match status" value="1"/>
</dbReference>
<feature type="domain" description="Cadherin-like beta-sandwich-like" evidence="1">
    <location>
        <begin position="40"/>
        <end position="124"/>
    </location>
</feature>